<dbReference type="AlphaFoldDB" id="A0A936ZB38"/>
<organism evidence="2 3">
    <name type="scientific">Microvirga aerilata</name>
    <dbReference type="NCBI Taxonomy" id="670292"/>
    <lineage>
        <taxon>Bacteria</taxon>
        <taxon>Pseudomonadati</taxon>
        <taxon>Pseudomonadota</taxon>
        <taxon>Alphaproteobacteria</taxon>
        <taxon>Hyphomicrobiales</taxon>
        <taxon>Methylobacteriaceae</taxon>
        <taxon>Microvirga</taxon>
    </lineage>
</organism>
<sequence>MIDVSFVVCTRDRGSRITDTLKSIERAIEYCPDTACEIVIVNNASTDDTDKHLIIWSKKTRVNHHIVFEARPGVCRARNAGAHKSTGRNIVFTDDDCILARDYCRNLLGAHELPNDSAYLRGGRVELGDENDLPITVKTSKDASRLKRGEFPGGFIHGCNMVLTRRAYESLGGFDERFGPGTSVGAAEDTEYITRARLMGFPILYDPSLLVYHLHGRRAIEDARRLCVSYLVGDGAVTAKYLFQDHTVRRYFAGRVCRAVLEVCISAIMMRRASSATSKVGYWSEFGISQCLALQATLRGIALFAREGRSNQSQSGNRPCVAHTQTDGLASVDVIDFHKTHPSGR</sequence>
<dbReference type="PANTHER" id="PTHR43685:SF2">
    <property type="entry name" value="GLYCOSYLTRANSFERASE 2-LIKE DOMAIN-CONTAINING PROTEIN"/>
    <property type="match status" value="1"/>
</dbReference>
<protein>
    <submittedName>
        <fullName evidence="2">Glycosyltransferase</fullName>
    </submittedName>
</protein>
<accession>A0A936ZB38</accession>
<dbReference type="InterPro" id="IPR029044">
    <property type="entry name" value="Nucleotide-diphossugar_trans"/>
</dbReference>
<comment type="caution">
    <text evidence="2">The sequence shown here is derived from an EMBL/GenBank/DDBJ whole genome shotgun (WGS) entry which is preliminary data.</text>
</comment>
<name>A0A936ZB38_9HYPH</name>
<dbReference type="Gene3D" id="3.90.550.10">
    <property type="entry name" value="Spore Coat Polysaccharide Biosynthesis Protein SpsA, Chain A"/>
    <property type="match status" value="1"/>
</dbReference>
<gene>
    <name evidence="2" type="ORF">JKG68_26390</name>
</gene>
<dbReference type="InterPro" id="IPR050834">
    <property type="entry name" value="Glycosyltransf_2"/>
</dbReference>
<reference evidence="2" key="1">
    <citation type="submission" date="2021-01" db="EMBL/GenBank/DDBJ databases">
        <title>Microvirga sp.</title>
        <authorList>
            <person name="Kim M.K."/>
        </authorList>
    </citation>
    <scope>NUCLEOTIDE SEQUENCE</scope>
    <source>
        <strain evidence="2">5420S-16</strain>
    </source>
</reference>
<dbReference type="Pfam" id="PF00535">
    <property type="entry name" value="Glycos_transf_2"/>
    <property type="match status" value="1"/>
</dbReference>
<feature type="domain" description="Glycosyltransferase 2-like" evidence="1">
    <location>
        <begin position="5"/>
        <end position="171"/>
    </location>
</feature>
<dbReference type="RefSeq" id="WP_202064713.1">
    <property type="nucleotide sequence ID" value="NZ_JAEQMY010000083.1"/>
</dbReference>
<dbReference type="PANTHER" id="PTHR43685">
    <property type="entry name" value="GLYCOSYLTRANSFERASE"/>
    <property type="match status" value="1"/>
</dbReference>
<dbReference type="EMBL" id="JAEQMY010000083">
    <property type="protein sequence ID" value="MBL0407451.1"/>
    <property type="molecule type" value="Genomic_DNA"/>
</dbReference>
<proteinExistence type="predicted"/>
<dbReference type="InterPro" id="IPR001173">
    <property type="entry name" value="Glyco_trans_2-like"/>
</dbReference>
<dbReference type="SUPFAM" id="SSF53448">
    <property type="entry name" value="Nucleotide-diphospho-sugar transferases"/>
    <property type="match status" value="1"/>
</dbReference>
<evidence type="ECO:0000313" key="3">
    <source>
        <dbReference type="Proteomes" id="UP000605848"/>
    </source>
</evidence>
<dbReference type="Proteomes" id="UP000605848">
    <property type="component" value="Unassembled WGS sequence"/>
</dbReference>
<keyword evidence="3" id="KW-1185">Reference proteome</keyword>
<evidence type="ECO:0000259" key="1">
    <source>
        <dbReference type="Pfam" id="PF00535"/>
    </source>
</evidence>
<evidence type="ECO:0000313" key="2">
    <source>
        <dbReference type="EMBL" id="MBL0407451.1"/>
    </source>
</evidence>